<proteinExistence type="predicted"/>
<name>A0ABW4CI11_9LACO</name>
<dbReference type="RefSeq" id="WP_203626552.1">
    <property type="nucleotide sequence ID" value="NZ_BOLQ01000006.1"/>
</dbReference>
<dbReference type="InterPro" id="IPR001387">
    <property type="entry name" value="Cro/C1-type_HTH"/>
</dbReference>
<evidence type="ECO:0000259" key="1">
    <source>
        <dbReference type="PROSITE" id="PS50943"/>
    </source>
</evidence>
<organism evidence="2 3">
    <name type="scientific">Lacticaseibacillus mingshuiensis</name>
    <dbReference type="NCBI Taxonomy" id="2799574"/>
    <lineage>
        <taxon>Bacteria</taxon>
        <taxon>Bacillati</taxon>
        <taxon>Bacillota</taxon>
        <taxon>Bacilli</taxon>
        <taxon>Lactobacillales</taxon>
        <taxon>Lactobacillaceae</taxon>
        <taxon>Lacticaseibacillus</taxon>
    </lineage>
</organism>
<dbReference type="SUPFAM" id="SSF47413">
    <property type="entry name" value="lambda repressor-like DNA-binding domains"/>
    <property type="match status" value="1"/>
</dbReference>
<evidence type="ECO:0000313" key="2">
    <source>
        <dbReference type="EMBL" id="MFD1430227.1"/>
    </source>
</evidence>
<dbReference type="EMBL" id="JBHTOC010000011">
    <property type="protein sequence ID" value="MFD1430227.1"/>
    <property type="molecule type" value="Genomic_DNA"/>
</dbReference>
<sequence>MTTWQEYKLHIVSIPPEELELIDALSVLQATRFRRDISQKDLAARMGMRVAQLAKIERLDAVPSLRTLCRYAAALEMKIKLSVTDQKDGELSE</sequence>
<dbReference type="Gene3D" id="1.10.260.40">
    <property type="entry name" value="lambda repressor-like DNA-binding domains"/>
    <property type="match status" value="1"/>
</dbReference>
<comment type="caution">
    <text evidence="2">The sequence shown here is derived from an EMBL/GenBank/DDBJ whole genome shotgun (WGS) entry which is preliminary data.</text>
</comment>
<dbReference type="PROSITE" id="PS50943">
    <property type="entry name" value="HTH_CROC1"/>
    <property type="match status" value="1"/>
</dbReference>
<gene>
    <name evidence="2" type="ORF">ACFQ4P_08210</name>
</gene>
<dbReference type="InterPro" id="IPR010982">
    <property type="entry name" value="Lambda_DNA-bd_dom_sf"/>
</dbReference>
<feature type="domain" description="HTH cro/C1-type" evidence="1">
    <location>
        <begin position="28"/>
        <end position="86"/>
    </location>
</feature>
<reference evidence="3" key="1">
    <citation type="journal article" date="2019" name="Int. J. Syst. Evol. Microbiol.">
        <title>The Global Catalogue of Microorganisms (GCM) 10K type strain sequencing project: providing services to taxonomists for standard genome sequencing and annotation.</title>
        <authorList>
            <consortium name="The Broad Institute Genomics Platform"/>
            <consortium name="The Broad Institute Genome Sequencing Center for Infectious Disease"/>
            <person name="Wu L."/>
            <person name="Ma J."/>
        </authorList>
    </citation>
    <scope>NUCLEOTIDE SEQUENCE [LARGE SCALE GENOMIC DNA]</scope>
    <source>
        <strain evidence="3">CCM 8980</strain>
    </source>
</reference>
<evidence type="ECO:0000313" key="3">
    <source>
        <dbReference type="Proteomes" id="UP001597196"/>
    </source>
</evidence>
<dbReference type="Proteomes" id="UP001597196">
    <property type="component" value="Unassembled WGS sequence"/>
</dbReference>
<protein>
    <submittedName>
        <fullName evidence="2">Helix-turn-helix domain-containing protein</fullName>
    </submittedName>
</protein>
<keyword evidence="3" id="KW-1185">Reference proteome</keyword>
<dbReference type="SMART" id="SM00530">
    <property type="entry name" value="HTH_XRE"/>
    <property type="match status" value="1"/>
</dbReference>
<dbReference type="CDD" id="cd00093">
    <property type="entry name" value="HTH_XRE"/>
    <property type="match status" value="1"/>
</dbReference>
<accession>A0ABW4CI11</accession>
<dbReference type="Pfam" id="PF01381">
    <property type="entry name" value="HTH_3"/>
    <property type="match status" value="1"/>
</dbReference>